<dbReference type="GO" id="GO:0016114">
    <property type="term" value="P:terpenoid biosynthetic process"/>
    <property type="evidence" value="ECO:0007669"/>
    <property type="project" value="UniProtKB-UniRule"/>
</dbReference>
<protein>
    <recommendedName>
        <fullName evidence="3 9">4-diphosphocytidyl-2-C-methyl-D-erythritol kinase</fullName>
        <shortName evidence="9">CMK</shortName>
        <ecNumber evidence="2 9">2.7.1.148</ecNumber>
    </recommendedName>
    <alternativeName>
        <fullName evidence="8 9">4-(cytidine-5'-diphospho)-2-C-methyl-D-erythritol kinase</fullName>
    </alternativeName>
</protein>
<keyword evidence="5 9" id="KW-0547">Nucleotide-binding</keyword>
<name>A0A833P2T1_UNCSA</name>
<keyword evidence="9" id="KW-0414">Isoprene biosynthesis</keyword>
<keyword evidence="4 9" id="KW-0808">Transferase</keyword>
<dbReference type="AlphaFoldDB" id="A0A833P2T1"/>
<evidence type="ECO:0000256" key="7">
    <source>
        <dbReference type="ARBA" id="ARBA00022840"/>
    </source>
</evidence>
<feature type="active site" evidence="9">
    <location>
        <position position="9"/>
    </location>
</feature>
<evidence type="ECO:0000259" key="11">
    <source>
        <dbReference type="Pfam" id="PF08544"/>
    </source>
</evidence>
<dbReference type="EMBL" id="WPAF01000029">
    <property type="protein sequence ID" value="KAF0133315.1"/>
    <property type="molecule type" value="Genomic_DNA"/>
</dbReference>
<dbReference type="InterPro" id="IPR036554">
    <property type="entry name" value="GHMP_kinase_C_sf"/>
</dbReference>
<keyword evidence="6 9" id="KW-0418">Kinase</keyword>
<evidence type="ECO:0000256" key="4">
    <source>
        <dbReference type="ARBA" id="ARBA00022679"/>
    </source>
</evidence>
<sequence length="279" mass="30706">MIHISAFAKINLYLEVLGRREDGYHEIDSIMQSVSLADVITLSKKETGIEIISSDLRIPQDKNNTAYLAAEVFFDKTGLPGGIRIEIHKNIPISAGLAGGSADAAAVLFGLNNLYQTKLSESDLLTLAAQVGSDVSFCLKGGTCRCRGRGELVEKIKDLEKTWLVLVKPDFGISTKWVYDNLNAAFIKEKRLTEAHIPLSAIHLYNDLEKVVVQKYPIIAEIKKKLIHLGCLQAEMSGSGPTVFGIAKDEDSAKNIFQEMQKEFPQTFLTHSVNNGLLT</sequence>
<dbReference type="GO" id="GO:0005524">
    <property type="term" value="F:ATP binding"/>
    <property type="evidence" value="ECO:0007669"/>
    <property type="project" value="UniProtKB-UniRule"/>
</dbReference>
<evidence type="ECO:0000256" key="5">
    <source>
        <dbReference type="ARBA" id="ARBA00022741"/>
    </source>
</evidence>
<feature type="active site" evidence="9">
    <location>
        <position position="134"/>
    </location>
</feature>
<evidence type="ECO:0000313" key="13">
    <source>
        <dbReference type="Proteomes" id="UP000488506"/>
    </source>
</evidence>
<dbReference type="Gene3D" id="3.30.70.890">
    <property type="entry name" value="GHMP kinase, C-terminal domain"/>
    <property type="match status" value="1"/>
</dbReference>
<feature type="binding site" evidence="9">
    <location>
        <begin position="92"/>
        <end position="102"/>
    </location>
    <ligand>
        <name>ATP</name>
        <dbReference type="ChEBI" id="CHEBI:30616"/>
    </ligand>
</feature>
<comment type="function">
    <text evidence="9">Catalyzes the phosphorylation of the position 2 hydroxy group of 4-diphosphocytidyl-2C-methyl-D-erythritol.</text>
</comment>
<feature type="domain" description="GHMP kinase C-terminal" evidence="11">
    <location>
        <begin position="187"/>
        <end position="265"/>
    </location>
</feature>
<comment type="similarity">
    <text evidence="1 9">Belongs to the GHMP kinase family. IspE subfamily.</text>
</comment>
<dbReference type="Gene3D" id="3.30.230.10">
    <property type="match status" value="1"/>
</dbReference>
<gene>
    <name evidence="9" type="primary">ispE</name>
    <name evidence="12" type="ORF">FD145_1333</name>
</gene>
<dbReference type="NCBIfam" id="TIGR00154">
    <property type="entry name" value="ispE"/>
    <property type="match status" value="1"/>
</dbReference>
<evidence type="ECO:0000256" key="8">
    <source>
        <dbReference type="ARBA" id="ARBA00032554"/>
    </source>
</evidence>
<evidence type="ECO:0000256" key="3">
    <source>
        <dbReference type="ARBA" id="ARBA00017473"/>
    </source>
</evidence>
<dbReference type="Proteomes" id="UP000488506">
    <property type="component" value="Unassembled WGS sequence"/>
</dbReference>
<evidence type="ECO:0000256" key="6">
    <source>
        <dbReference type="ARBA" id="ARBA00022777"/>
    </source>
</evidence>
<evidence type="ECO:0000259" key="10">
    <source>
        <dbReference type="Pfam" id="PF00288"/>
    </source>
</evidence>
<dbReference type="InterPro" id="IPR020568">
    <property type="entry name" value="Ribosomal_Su5_D2-typ_SF"/>
</dbReference>
<dbReference type="InterPro" id="IPR013750">
    <property type="entry name" value="GHMP_kinase_C_dom"/>
</dbReference>
<reference evidence="12 13" key="1">
    <citation type="submission" date="2019-12" db="EMBL/GenBank/DDBJ databases">
        <authorList>
            <person name="Wolfe R."/>
            <person name="Danczak R."/>
            <person name="Wilkins M."/>
        </authorList>
    </citation>
    <scope>NUCLEOTIDE SEQUENCE [LARGE SCALE GENOMIC DNA]</scope>
    <source>
        <strain evidence="12">X2_MaxBin.013</strain>
    </source>
</reference>
<organism evidence="12 13">
    <name type="scientific">Candidatus Saganbacteria bacterium</name>
    <dbReference type="NCBI Taxonomy" id="2575572"/>
    <lineage>
        <taxon>Bacteria</taxon>
        <taxon>Bacillati</taxon>
        <taxon>Saganbacteria</taxon>
    </lineage>
</organism>
<dbReference type="SUPFAM" id="SSF54211">
    <property type="entry name" value="Ribosomal protein S5 domain 2-like"/>
    <property type="match status" value="1"/>
</dbReference>
<dbReference type="EC" id="2.7.1.148" evidence="2 9"/>
<evidence type="ECO:0000256" key="9">
    <source>
        <dbReference type="HAMAP-Rule" id="MF_00061"/>
    </source>
</evidence>
<keyword evidence="7 9" id="KW-0067">ATP-binding</keyword>
<evidence type="ECO:0000313" key="12">
    <source>
        <dbReference type="EMBL" id="KAF0133315.1"/>
    </source>
</evidence>
<comment type="catalytic activity">
    <reaction evidence="9">
        <text>4-CDP-2-C-methyl-D-erythritol + ATP = 4-CDP-2-C-methyl-D-erythritol 2-phosphate + ADP + H(+)</text>
        <dbReference type="Rhea" id="RHEA:18437"/>
        <dbReference type="ChEBI" id="CHEBI:15378"/>
        <dbReference type="ChEBI" id="CHEBI:30616"/>
        <dbReference type="ChEBI" id="CHEBI:57823"/>
        <dbReference type="ChEBI" id="CHEBI:57919"/>
        <dbReference type="ChEBI" id="CHEBI:456216"/>
        <dbReference type="EC" id="2.7.1.148"/>
    </reaction>
</comment>
<dbReference type="PANTHER" id="PTHR43527">
    <property type="entry name" value="4-DIPHOSPHOCYTIDYL-2-C-METHYL-D-ERYTHRITOL KINASE, CHLOROPLASTIC"/>
    <property type="match status" value="1"/>
</dbReference>
<dbReference type="GO" id="GO:0019288">
    <property type="term" value="P:isopentenyl diphosphate biosynthetic process, methylerythritol 4-phosphate pathway"/>
    <property type="evidence" value="ECO:0007669"/>
    <property type="project" value="UniProtKB-UniRule"/>
</dbReference>
<accession>A0A833P2T1</accession>
<dbReference type="Pfam" id="PF00288">
    <property type="entry name" value="GHMP_kinases_N"/>
    <property type="match status" value="1"/>
</dbReference>
<dbReference type="HAMAP" id="MF_00061">
    <property type="entry name" value="IspE"/>
    <property type="match status" value="1"/>
</dbReference>
<comment type="caution">
    <text evidence="12">The sequence shown here is derived from an EMBL/GenBank/DDBJ whole genome shotgun (WGS) entry which is preliminary data.</text>
</comment>
<dbReference type="InterPro" id="IPR004424">
    <property type="entry name" value="IspE"/>
</dbReference>
<evidence type="ECO:0000256" key="1">
    <source>
        <dbReference type="ARBA" id="ARBA00009684"/>
    </source>
</evidence>
<proteinExistence type="inferred from homology"/>
<dbReference type="PIRSF" id="PIRSF010376">
    <property type="entry name" value="IspE"/>
    <property type="match status" value="1"/>
</dbReference>
<feature type="domain" description="GHMP kinase N-terminal" evidence="10">
    <location>
        <begin position="64"/>
        <end position="142"/>
    </location>
</feature>
<dbReference type="Pfam" id="PF08544">
    <property type="entry name" value="GHMP_kinases_C"/>
    <property type="match status" value="1"/>
</dbReference>
<evidence type="ECO:0000256" key="2">
    <source>
        <dbReference type="ARBA" id="ARBA00012052"/>
    </source>
</evidence>
<comment type="pathway">
    <text evidence="9">Isoprenoid biosynthesis; isopentenyl diphosphate biosynthesis via DXP pathway; isopentenyl diphosphate from 1-deoxy-D-xylulose 5-phosphate: step 3/6.</text>
</comment>
<dbReference type="GO" id="GO:0050515">
    <property type="term" value="F:4-(cytidine 5'-diphospho)-2-C-methyl-D-erythritol kinase activity"/>
    <property type="evidence" value="ECO:0007669"/>
    <property type="project" value="UniProtKB-UniRule"/>
</dbReference>
<dbReference type="InterPro" id="IPR014721">
    <property type="entry name" value="Ribsml_uS5_D2-typ_fold_subgr"/>
</dbReference>
<dbReference type="PANTHER" id="PTHR43527:SF2">
    <property type="entry name" value="4-DIPHOSPHOCYTIDYL-2-C-METHYL-D-ERYTHRITOL KINASE, CHLOROPLASTIC"/>
    <property type="match status" value="1"/>
</dbReference>
<dbReference type="UniPathway" id="UPA00056">
    <property type="reaction ID" value="UER00094"/>
</dbReference>
<dbReference type="InterPro" id="IPR006204">
    <property type="entry name" value="GHMP_kinase_N_dom"/>
</dbReference>
<dbReference type="SUPFAM" id="SSF55060">
    <property type="entry name" value="GHMP Kinase, C-terminal domain"/>
    <property type="match status" value="1"/>
</dbReference>